<dbReference type="RefSeq" id="YP_010650910.1">
    <property type="nucleotide sequence ID" value="NC_070780.1"/>
</dbReference>
<feature type="transmembrane region" description="Helical" evidence="1">
    <location>
        <begin position="6"/>
        <end position="23"/>
    </location>
</feature>
<evidence type="ECO:0000313" key="2">
    <source>
        <dbReference type="EMBL" id="UGL59889.1"/>
    </source>
</evidence>
<keyword evidence="3" id="KW-1185">Reference proteome</keyword>
<keyword evidence="1" id="KW-0472">Membrane</keyword>
<proteinExistence type="predicted"/>
<evidence type="ECO:0000313" key="3">
    <source>
        <dbReference type="Proteomes" id="UP000828108"/>
    </source>
</evidence>
<dbReference type="EMBL" id="MW598459">
    <property type="protein sequence ID" value="UGL59889.1"/>
    <property type="molecule type" value="Genomic_DNA"/>
</dbReference>
<dbReference type="GeneID" id="77926501"/>
<keyword evidence="1" id="KW-0812">Transmembrane</keyword>
<organism evidence="2 3">
    <name type="scientific">Escherichia phage vB_EcoM_RZ</name>
    <dbReference type="NCBI Taxonomy" id="2893954"/>
    <lineage>
        <taxon>Viruses</taxon>
        <taxon>Duplodnaviria</taxon>
        <taxon>Heunggongvirae</taxon>
        <taxon>Uroviricota</taxon>
        <taxon>Caudoviricetes</taxon>
        <taxon>Pantevenvirales</taxon>
        <taxon>Straboviridae</taxon>
        <taxon>Tevenvirinae</taxon>
        <taxon>Gaprivervirus</taxon>
        <taxon>Gaprivervirus arezed</taxon>
    </lineage>
</organism>
<dbReference type="KEGG" id="vg:77926501"/>
<keyword evidence="1" id="KW-1133">Transmembrane helix</keyword>
<evidence type="ECO:0000256" key="1">
    <source>
        <dbReference type="SAM" id="Phobius"/>
    </source>
</evidence>
<sequence length="42" mass="5075">MIGVLLISLWMLSAFGIGFMYWWDKRQTRKIVERAINRGFNR</sequence>
<protein>
    <submittedName>
        <fullName evidence="2">Uncharacterized protein</fullName>
    </submittedName>
</protein>
<dbReference type="Proteomes" id="UP000828108">
    <property type="component" value="Segment"/>
</dbReference>
<accession>A0AAE9C8Q9</accession>
<reference evidence="2 3" key="1">
    <citation type="submission" date="2021-02" db="EMBL/GenBank/DDBJ databases">
        <authorList>
            <person name="Zhang R."/>
            <person name="Yu X."/>
            <person name="Xu J."/>
            <person name="Liu X."/>
        </authorList>
    </citation>
    <scope>NUCLEOTIDE SEQUENCE [LARGE SCALE GENOMIC DNA]</scope>
</reference>
<name>A0AAE9C8Q9_9CAUD</name>